<organism evidence="2 3">
    <name type="scientific">Colletotrichum tanaceti</name>
    <dbReference type="NCBI Taxonomy" id="1306861"/>
    <lineage>
        <taxon>Eukaryota</taxon>
        <taxon>Fungi</taxon>
        <taxon>Dikarya</taxon>
        <taxon>Ascomycota</taxon>
        <taxon>Pezizomycotina</taxon>
        <taxon>Sordariomycetes</taxon>
        <taxon>Hypocreomycetidae</taxon>
        <taxon>Glomerellales</taxon>
        <taxon>Glomerellaceae</taxon>
        <taxon>Colletotrichum</taxon>
        <taxon>Colletotrichum destructivum species complex</taxon>
    </lineage>
</organism>
<reference evidence="2 3" key="1">
    <citation type="journal article" date="2019" name="PLoS ONE">
        <title>Comparative genome analysis indicates high evolutionary potential of pathogenicity genes in Colletotrichum tanaceti.</title>
        <authorList>
            <person name="Lelwala R.V."/>
            <person name="Korhonen P.K."/>
            <person name="Young N.D."/>
            <person name="Scott J.B."/>
            <person name="Ades P.A."/>
            <person name="Gasser R.B."/>
            <person name="Taylor P.W.J."/>
        </authorList>
    </citation>
    <scope>NUCLEOTIDE SEQUENCE [LARGE SCALE GENOMIC DNA]</scope>
    <source>
        <strain evidence="2">BRIP57314</strain>
    </source>
</reference>
<evidence type="ECO:0000313" key="3">
    <source>
        <dbReference type="Proteomes" id="UP000310108"/>
    </source>
</evidence>
<keyword evidence="3" id="KW-1185">Reference proteome</keyword>
<feature type="region of interest" description="Disordered" evidence="1">
    <location>
        <begin position="1267"/>
        <end position="1289"/>
    </location>
</feature>
<protein>
    <submittedName>
        <fullName evidence="2">Uncharacterized protein</fullName>
    </submittedName>
</protein>
<comment type="caution">
    <text evidence="2">The sequence shown here is derived from an EMBL/GenBank/DDBJ whole genome shotgun (WGS) entry which is preliminary data.</text>
</comment>
<name>A0A4U6XNW1_9PEZI</name>
<evidence type="ECO:0000256" key="1">
    <source>
        <dbReference type="SAM" id="MobiDB-lite"/>
    </source>
</evidence>
<evidence type="ECO:0000313" key="2">
    <source>
        <dbReference type="EMBL" id="TKW57249.1"/>
    </source>
</evidence>
<dbReference type="Proteomes" id="UP000310108">
    <property type="component" value="Unassembled WGS sequence"/>
</dbReference>
<proteinExistence type="predicted"/>
<dbReference type="EMBL" id="PJEX01000046">
    <property type="protein sequence ID" value="TKW57249.1"/>
    <property type="molecule type" value="Genomic_DNA"/>
</dbReference>
<gene>
    <name evidence="2" type="ORF">CTA1_2221</name>
</gene>
<accession>A0A4U6XNW1</accession>
<sequence>MVLDHADADAEVAEPLALLSLGRVPLQQRLHDGQDLVLLDALAEQLVQALSVVATAKVHVVRAECLADEGDLGEPRTGAAVGAARHAHDDRVLAQAVLLEAVLELGNKHRQVALRLSHGKAAGREGDAGRGAESQAGELHVVKLVLLHKRRDGVHVLVGDVAENQVLIAREAELALVHLGDLAQACLHLELGGVLNAAVLDEEGEVIEARLVLLPAKGVDVGLKLEGALLFELLPPEILNLGAEHVDAHVVDGVLETGVLAVLAVAVVALDEHDLLAGNVDLVRLDVAEHAANLGVRLLVVVGGTHTATGEQIEALEVAVLALDGDQTNVVGVDVGVVVGRDGDGDLELSRQVGRSVQGLKVLDGVAGDLRLGIVLVREPDLVVGGGRGQQVVADLLGAGPDLLVVLGLGGQRAAHDVTVDVTAGGDGGHERAVDGLHGGPQLALDDTVELEGLTGRELHGLVAELVGNVVHLHPLLGSGDTAGQTATNHERVGGLQTHSLALVSNVAVVLHVGTMELGELLIGGGDGTGASVLEALGDGTSEEVGRDLDVLIGDGGRLLREAIDVVNAESAPDLGLPLLVASLVSIGVLVVTETDFSKPLSTEVGQDTVKVLGGLVVVDLVLLAGPVVTVTKPKDRVVDVGEVELGVVLESIPQRVAVLGEFSLTGGGGDEDDVLLRRQVLDGVVLHGHDLGLQAAGLAAVAEALSNVGGIAVVGGEENREGGSEETLEQLVVGVLGLALLLGPDLGAKVLRQVGGEDGVTLHDLGQLVFAVQEGPELALDALGVEGKVGLALGLVGGVPAVQGPVANVDGLLGLLEDSQGRVRLAKVGEVGKDDGGTIVLIGLEHGLQDLGVGAVDSGRGDVGVAEVHGVQTNVLLAAVRIGGGTLRVGSRVNDEHVHVLARGQDVVHTRVAEVVRPGIRADEPQGLLAEQTLARQQVTGDGRTISLETGDEVICDLVRLLRIGLVGGPTSEPALGGIGDELVAVGSLLHLANEAHAALLAGQQGTEPKLGAGLDGRVDAGVAGLESVGDLIKDLGIRVLNLGLLEAVLKGLLGDLLAADLEVLDGGLGGQVLQDAAQGLNDSLGVNVAELVANDGLDAAETALDAGENVNEDRAPFRRLAVDLLKDSNALHRLGKSVGQSGAEPGTVQPRGDDADLGEVAAATGLVDDIAKEVGAGAEDEEAVLGVGGAGVEEGLVFATGEPLEVGPCGVSVLEDVLGGDDGQRRLDGGGVGRDDRGRAVGDAVVGAGLDRGPGRVELGVHGRSEFGRGQASDGRGAGRRHVGSVRGDRQSAVIGIDADSRGGAVVGRLLEAPRSVDIENLAHELGVLDVDGRVVVA</sequence>